<dbReference type="OrthoDB" id="4767337at2759"/>
<accession>A0A4Q4T055</accession>
<evidence type="ECO:0000313" key="2">
    <source>
        <dbReference type="Proteomes" id="UP000293360"/>
    </source>
</evidence>
<reference evidence="1 2" key="1">
    <citation type="submission" date="2018-06" db="EMBL/GenBank/DDBJ databases">
        <title>Complete Genomes of Monosporascus.</title>
        <authorList>
            <person name="Robinson A.J."/>
            <person name="Natvig D.O."/>
        </authorList>
    </citation>
    <scope>NUCLEOTIDE SEQUENCE [LARGE SCALE GENOMIC DNA]</scope>
    <source>
        <strain evidence="1 2">CBS 110550</strain>
    </source>
</reference>
<dbReference type="AlphaFoldDB" id="A0A4Q4T055"/>
<comment type="caution">
    <text evidence="1">The sequence shown here is derived from an EMBL/GenBank/DDBJ whole genome shotgun (WGS) entry which is preliminary data.</text>
</comment>
<proteinExistence type="predicted"/>
<protein>
    <submittedName>
        <fullName evidence="1">Uncharacterized protein</fullName>
    </submittedName>
</protein>
<keyword evidence="2" id="KW-1185">Reference proteome</keyword>
<gene>
    <name evidence="1" type="ORF">DL764_007523</name>
</gene>
<evidence type="ECO:0000313" key="1">
    <source>
        <dbReference type="EMBL" id="RYO96145.1"/>
    </source>
</evidence>
<name>A0A4Q4T055_9PEZI</name>
<dbReference type="Proteomes" id="UP000293360">
    <property type="component" value="Unassembled WGS sequence"/>
</dbReference>
<dbReference type="EMBL" id="QJNU01000523">
    <property type="protein sequence ID" value="RYO96145.1"/>
    <property type="molecule type" value="Genomic_DNA"/>
</dbReference>
<organism evidence="1 2">
    <name type="scientific">Monosporascus ibericus</name>
    <dbReference type="NCBI Taxonomy" id="155417"/>
    <lineage>
        <taxon>Eukaryota</taxon>
        <taxon>Fungi</taxon>
        <taxon>Dikarya</taxon>
        <taxon>Ascomycota</taxon>
        <taxon>Pezizomycotina</taxon>
        <taxon>Sordariomycetes</taxon>
        <taxon>Xylariomycetidae</taxon>
        <taxon>Xylariales</taxon>
        <taxon>Xylariales incertae sedis</taxon>
        <taxon>Monosporascus</taxon>
    </lineage>
</organism>
<sequence>MYEAKTYIIEPIMEEFKGDQQIHILSPASTVEGAKDAWKNPRARFICVDKSFPCSFPLPGMRLAIRIGASYMRSFQKDSSQFPVAPVPLTRCERDRHWAWVQKSAEGSTSKQVLHTVWPPQNYHSSPTMSLAAVEGELMRLCLWARFTYGSISPLRVPIPSLGEIDPLMLKESTRRLEAIRCVRSTDEGPGSRWLVTALGEATLFYTEGSSHKHAKDIHLGNLTARISEGLTLTRKAKGVLCRLAAIIGSGGILAFSEQGERLLVEEDGAFLETLKAECVGLGQEQAVNGSLWLELGVLSKLRDEGVLHVGNTQRKVFKAGRDLIVDMRTCIRTWKHVEELEEILELTPLENEDRSTQLTYDELRQVNDALMWAYLDQMVFVPFTPRGEGPVDLLSLRPIDLCCTPVRLEWLVREFASDQPGGFVGVYQMSVLTAETGQRMQIRDFTLIPNHRLQQVVDHFDGRELSLITSTMYPVPTGKSV</sequence>